<dbReference type="InterPro" id="IPR046450">
    <property type="entry name" value="PA_dom_sf"/>
</dbReference>
<evidence type="ECO:0000256" key="4">
    <source>
        <dbReference type="ARBA" id="ARBA00022523"/>
    </source>
</evidence>
<comment type="subcellular location">
    <subcellularLocation>
        <location evidence="2">Secreted</location>
        <location evidence="2">Extracellular space</location>
        <location evidence="2">Apoplast</location>
    </subcellularLocation>
</comment>
<dbReference type="Proteomes" id="UP000327013">
    <property type="component" value="Chromosome 2"/>
</dbReference>
<dbReference type="FunFam" id="3.50.30.30:FF:000005">
    <property type="entry name" value="subtilisin-like protease SBT1.5"/>
    <property type="match status" value="1"/>
</dbReference>
<organism evidence="16 17">
    <name type="scientific">Carpinus fangiana</name>
    <dbReference type="NCBI Taxonomy" id="176857"/>
    <lineage>
        <taxon>Eukaryota</taxon>
        <taxon>Viridiplantae</taxon>
        <taxon>Streptophyta</taxon>
        <taxon>Embryophyta</taxon>
        <taxon>Tracheophyta</taxon>
        <taxon>Spermatophyta</taxon>
        <taxon>Magnoliopsida</taxon>
        <taxon>eudicotyledons</taxon>
        <taxon>Gunneridae</taxon>
        <taxon>Pentapetalae</taxon>
        <taxon>rosids</taxon>
        <taxon>fabids</taxon>
        <taxon>Fagales</taxon>
        <taxon>Betulaceae</taxon>
        <taxon>Carpinus</taxon>
    </lineage>
</organism>
<evidence type="ECO:0000256" key="1">
    <source>
        <dbReference type="ARBA" id="ARBA00002076"/>
    </source>
</evidence>
<dbReference type="OrthoDB" id="206201at2759"/>
<dbReference type="Gene3D" id="3.50.30.30">
    <property type="match status" value="1"/>
</dbReference>
<dbReference type="InterPro" id="IPR036852">
    <property type="entry name" value="Peptidase_S8/S53_dom_sf"/>
</dbReference>
<dbReference type="GO" id="GO:0009610">
    <property type="term" value="P:response to symbiotic fungus"/>
    <property type="evidence" value="ECO:0007669"/>
    <property type="project" value="UniProtKB-ARBA"/>
</dbReference>
<dbReference type="Gene3D" id="2.60.40.2310">
    <property type="match status" value="1"/>
</dbReference>
<dbReference type="Gene3D" id="3.40.50.200">
    <property type="entry name" value="Peptidase S8/S53 domain"/>
    <property type="match status" value="1"/>
</dbReference>
<dbReference type="SUPFAM" id="SSF52743">
    <property type="entry name" value="Subtilisin-like"/>
    <property type="match status" value="1"/>
</dbReference>
<dbReference type="Gene3D" id="3.30.70.80">
    <property type="entry name" value="Peptidase S8 propeptide/proteinase inhibitor I9"/>
    <property type="match status" value="1"/>
</dbReference>
<feature type="domain" description="Subtilisin-like protease fibronectin type-III" evidence="15">
    <location>
        <begin position="568"/>
        <end position="672"/>
    </location>
</feature>
<protein>
    <recommendedName>
        <fullName evidence="18">Subtilisin-like protease fibronectin type-III domain-containing protein</fullName>
    </recommendedName>
</protein>
<dbReference type="InterPro" id="IPR041469">
    <property type="entry name" value="Subtilisin-like_FN3"/>
</dbReference>
<evidence type="ECO:0000256" key="3">
    <source>
        <dbReference type="ARBA" id="ARBA00011073"/>
    </source>
</evidence>
<dbReference type="InterPro" id="IPR015500">
    <property type="entry name" value="Peptidase_S8_subtilisin-rel"/>
</dbReference>
<feature type="domain" description="PA" evidence="13">
    <location>
        <begin position="383"/>
        <end position="455"/>
    </location>
</feature>
<dbReference type="SUPFAM" id="SSF54897">
    <property type="entry name" value="Protease propeptides/inhibitors"/>
    <property type="match status" value="1"/>
</dbReference>
<dbReference type="FunFam" id="3.30.70.80:FF:000003">
    <property type="entry name" value="Subtilisin-like protease SBT1.9"/>
    <property type="match status" value="1"/>
</dbReference>
<keyword evidence="6" id="KW-0645">Protease</keyword>
<feature type="domain" description="Inhibitor I9" evidence="14">
    <location>
        <begin position="28"/>
        <end position="112"/>
    </location>
</feature>
<dbReference type="InterPro" id="IPR034197">
    <property type="entry name" value="Peptidases_S8_3"/>
</dbReference>
<dbReference type="InterPro" id="IPR010259">
    <property type="entry name" value="S8pro/Inhibitor_I9"/>
</dbReference>
<evidence type="ECO:0000259" key="13">
    <source>
        <dbReference type="Pfam" id="PF02225"/>
    </source>
</evidence>
<keyword evidence="7" id="KW-0732">Signal</keyword>
<comment type="similarity">
    <text evidence="3 11">Belongs to the peptidase S8 family.</text>
</comment>
<evidence type="ECO:0000259" key="12">
    <source>
        <dbReference type="Pfam" id="PF00082"/>
    </source>
</evidence>
<dbReference type="CDD" id="cd02120">
    <property type="entry name" value="PA_subtilisin_like"/>
    <property type="match status" value="1"/>
</dbReference>
<feature type="domain" description="Peptidase S8/S53" evidence="12">
    <location>
        <begin position="141"/>
        <end position="547"/>
    </location>
</feature>
<dbReference type="Pfam" id="PF00082">
    <property type="entry name" value="Peptidase_S8"/>
    <property type="match status" value="1"/>
</dbReference>
<sequence length="675" mass="72321">MGRLWPLVFTVVFSSVFSIVFCKTNVQTFIVRVQNDLKPPHYPNIKAWYKSTLTSLSSTSIAQSQTQDSHVQLLHVYSTVFHGFSARLSPQQAEELTRRPEILAVFPDRLFQFQTTRTPQFMGLRAGTGAPNGILNDSDSGSNVIIGVLDTGIWPERLNFHDQDLGPVPSHWRGKCDGGEKFPKTLCNKKLIGARYFTRGYRAAKYAQDEETELINSARDTVGHGTHTASTAAGRQVNNASFFGFAHGVATGVAPKARIAVYKVCGDQGCAGSDILDGIDSAVEDGVDVISISIGGDPRPYFWDPIAIGSFGATEKGILFSASAGNSGPNSTTVINVAPWITTVAASTIDRKFPAYLVLDDGRVITGSSLFTGRSARPKHKYAPLVYAGNVSVNHKDGATAPSRRCWPNTLDANKVRGKIVVCDRGEGSRVEKSVVVKKAGGIGVVVANVAGFGEGLLADPYLSPGLAITESARSTVLNYISSSKNPRASLRFSGTTQVGVGPAPMIASFSSRGPNVISPHVLKPDLVAPGVNILAAWPDGIAPTKEIKVISSRQVNCSETKQPNLWDLNYPAIAVSLGASAPSKSEVVVKRTVTHVCDGASTYTVKITNPKGAIVTVDHAKMVFTQKGQKRTYTVRILAQKVGLPLDGKLSEFGRLTWTDGKHQVTSPIVVSWS</sequence>
<dbReference type="Pfam" id="PF02225">
    <property type="entry name" value="PA"/>
    <property type="match status" value="1"/>
</dbReference>
<dbReference type="GO" id="GO:0006508">
    <property type="term" value="P:proteolysis"/>
    <property type="evidence" value="ECO:0007669"/>
    <property type="project" value="UniProtKB-KW"/>
</dbReference>
<dbReference type="GO" id="GO:0004252">
    <property type="term" value="F:serine-type endopeptidase activity"/>
    <property type="evidence" value="ECO:0007669"/>
    <property type="project" value="InterPro"/>
</dbReference>
<dbReference type="Pfam" id="PF05922">
    <property type="entry name" value="Inhibitor_I9"/>
    <property type="match status" value="1"/>
</dbReference>
<evidence type="ECO:0000256" key="2">
    <source>
        <dbReference type="ARBA" id="ARBA00004271"/>
    </source>
</evidence>
<comment type="function">
    <text evidence="1">Required for arbuscular mycorrhiza (AM) development during AM symbiosis with AM fungi (e.g. Glomeromycota intraradices).</text>
</comment>
<evidence type="ECO:0000259" key="14">
    <source>
        <dbReference type="Pfam" id="PF05922"/>
    </source>
</evidence>
<dbReference type="AlphaFoldDB" id="A0A5N6QRN8"/>
<dbReference type="Pfam" id="PF17766">
    <property type="entry name" value="fn3_6"/>
    <property type="match status" value="1"/>
</dbReference>
<evidence type="ECO:0008006" key="18">
    <source>
        <dbReference type="Google" id="ProtNLM"/>
    </source>
</evidence>
<dbReference type="InterPro" id="IPR037045">
    <property type="entry name" value="S8pro/Inhibitor_I9_sf"/>
</dbReference>
<gene>
    <name evidence="16" type="ORF">FH972_005903</name>
</gene>
<name>A0A5N6QRN8_9ROSI</name>
<evidence type="ECO:0000256" key="7">
    <source>
        <dbReference type="ARBA" id="ARBA00022729"/>
    </source>
</evidence>
<evidence type="ECO:0000313" key="17">
    <source>
        <dbReference type="Proteomes" id="UP000327013"/>
    </source>
</evidence>
<keyword evidence="9" id="KW-0720">Serine protease</keyword>
<keyword evidence="17" id="KW-1185">Reference proteome</keyword>
<evidence type="ECO:0000259" key="15">
    <source>
        <dbReference type="Pfam" id="PF17766"/>
    </source>
</evidence>
<dbReference type="InterPro" id="IPR000209">
    <property type="entry name" value="Peptidase_S8/S53_dom"/>
</dbReference>
<comment type="caution">
    <text evidence="11">Lacks conserved residue(s) required for the propagation of feature annotation.</text>
</comment>
<keyword evidence="10" id="KW-0325">Glycoprotein</keyword>
<evidence type="ECO:0000256" key="11">
    <source>
        <dbReference type="PROSITE-ProRule" id="PRU01240"/>
    </source>
</evidence>
<proteinExistence type="inferred from homology"/>
<evidence type="ECO:0000256" key="6">
    <source>
        <dbReference type="ARBA" id="ARBA00022670"/>
    </source>
</evidence>
<dbReference type="InterPro" id="IPR003137">
    <property type="entry name" value="PA_domain"/>
</dbReference>
<evidence type="ECO:0000256" key="10">
    <source>
        <dbReference type="ARBA" id="ARBA00023180"/>
    </source>
</evidence>
<keyword evidence="8" id="KW-0378">Hydrolase</keyword>
<keyword evidence="5" id="KW-0964">Secreted</keyword>
<keyword evidence="4" id="KW-0052">Apoplast</keyword>
<reference evidence="16 17" key="1">
    <citation type="submission" date="2019-06" db="EMBL/GenBank/DDBJ databases">
        <title>A chromosomal-level reference genome of Carpinus fangiana (Coryloideae, Betulaceae).</title>
        <authorList>
            <person name="Yang X."/>
            <person name="Wang Z."/>
            <person name="Zhang L."/>
            <person name="Hao G."/>
            <person name="Liu J."/>
            <person name="Yang Y."/>
        </authorList>
    </citation>
    <scope>NUCLEOTIDE SEQUENCE [LARGE SCALE GENOMIC DNA]</scope>
    <source>
        <strain evidence="16">Cfa_2016G</strain>
        <tissue evidence="16">Leaf</tissue>
    </source>
</reference>
<dbReference type="SUPFAM" id="SSF52025">
    <property type="entry name" value="PA domain"/>
    <property type="match status" value="1"/>
</dbReference>
<accession>A0A5N6QRN8</accession>
<dbReference type="PROSITE" id="PS51892">
    <property type="entry name" value="SUBTILASE"/>
    <property type="match status" value="1"/>
</dbReference>
<dbReference type="PANTHER" id="PTHR10795">
    <property type="entry name" value="PROPROTEIN CONVERTASE SUBTILISIN/KEXIN"/>
    <property type="match status" value="1"/>
</dbReference>
<evidence type="ECO:0000256" key="5">
    <source>
        <dbReference type="ARBA" id="ARBA00022525"/>
    </source>
</evidence>
<evidence type="ECO:0000313" key="16">
    <source>
        <dbReference type="EMBL" id="KAE8009466.1"/>
    </source>
</evidence>
<evidence type="ECO:0000256" key="8">
    <source>
        <dbReference type="ARBA" id="ARBA00022801"/>
    </source>
</evidence>
<dbReference type="EMBL" id="CM017322">
    <property type="protein sequence ID" value="KAE8009466.1"/>
    <property type="molecule type" value="Genomic_DNA"/>
</dbReference>
<dbReference type="InterPro" id="IPR045051">
    <property type="entry name" value="SBT"/>
</dbReference>
<dbReference type="CDD" id="cd04852">
    <property type="entry name" value="Peptidases_S8_3"/>
    <property type="match status" value="1"/>
</dbReference>
<dbReference type="GO" id="GO:0048046">
    <property type="term" value="C:apoplast"/>
    <property type="evidence" value="ECO:0007669"/>
    <property type="project" value="UniProtKB-SubCell"/>
</dbReference>
<evidence type="ECO:0000256" key="9">
    <source>
        <dbReference type="ARBA" id="ARBA00022825"/>
    </source>
</evidence>
<dbReference type="PRINTS" id="PR00723">
    <property type="entry name" value="SUBTILISIN"/>
</dbReference>